<accession>A0A9W4SGA6</accession>
<dbReference type="Proteomes" id="UP001153678">
    <property type="component" value="Unassembled WGS sequence"/>
</dbReference>
<evidence type="ECO:0000313" key="3">
    <source>
        <dbReference type="Proteomes" id="UP001153678"/>
    </source>
</evidence>
<comment type="caution">
    <text evidence="2">The sequence shown here is derived from an EMBL/GenBank/DDBJ whole genome shotgun (WGS) entry which is preliminary data.</text>
</comment>
<proteinExistence type="predicted"/>
<name>A0A9W4SGA6_9GLOM</name>
<dbReference type="AlphaFoldDB" id="A0A9W4SGA6"/>
<feature type="compositionally biased region" description="Polar residues" evidence="1">
    <location>
        <begin position="380"/>
        <end position="390"/>
    </location>
</feature>
<feature type="region of interest" description="Disordered" evidence="1">
    <location>
        <begin position="368"/>
        <end position="390"/>
    </location>
</feature>
<reference evidence="2" key="1">
    <citation type="submission" date="2022-08" db="EMBL/GenBank/DDBJ databases">
        <authorList>
            <person name="Kallberg Y."/>
            <person name="Tangrot J."/>
            <person name="Rosling A."/>
        </authorList>
    </citation>
    <scope>NUCLEOTIDE SEQUENCE</scope>
    <source>
        <strain evidence="2">Wild A</strain>
    </source>
</reference>
<evidence type="ECO:0000256" key="1">
    <source>
        <dbReference type="SAM" id="MobiDB-lite"/>
    </source>
</evidence>
<dbReference type="EMBL" id="CAMKVN010000499">
    <property type="protein sequence ID" value="CAI2168556.1"/>
    <property type="molecule type" value="Genomic_DNA"/>
</dbReference>
<dbReference type="OrthoDB" id="2413468at2759"/>
<organism evidence="2 3">
    <name type="scientific">Funneliformis geosporum</name>
    <dbReference type="NCBI Taxonomy" id="1117311"/>
    <lineage>
        <taxon>Eukaryota</taxon>
        <taxon>Fungi</taxon>
        <taxon>Fungi incertae sedis</taxon>
        <taxon>Mucoromycota</taxon>
        <taxon>Glomeromycotina</taxon>
        <taxon>Glomeromycetes</taxon>
        <taxon>Glomerales</taxon>
        <taxon>Glomeraceae</taxon>
        <taxon>Funneliformis</taxon>
    </lineage>
</organism>
<protein>
    <submittedName>
        <fullName evidence="2">17676_t:CDS:1</fullName>
    </submittedName>
</protein>
<keyword evidence="3" id="KW-1185">Reference proteome</keyword>
<evidence type="ECO:0000313" key="2">
    <source>
        <dbReference type="EMBL" id="CAI2168556.1"/>
    </source>
</evidence>
<sequence length="525" mass="58049">MNKDLDQILETIQLPSSININYDNCNFPGNNDLITKVDLNNFVDDVSDHLLKSQSNISENSNYISTSDVQQHVPHSSRISSPLKLSYIPETINESEEENLVNNNALIDNSGNKSSVNDVIDDVFNQSTINNLTISEEPEGISHNEDTLEHSEGRKDSLFEPINRLKELMNSQPPVSDNFYPFESLESNTEVHSSQDDLPDENLVSTSIDTDKNSDGIDEELNIKFRKGRVAPEALNSYDIKQIKNQVQRTNAYAAKLNSLKRETTGLQKWISINIGKEPPLIVKNYKKRSHRTSSTLSNTSINNNKIYSNPALAISTSSQPSLSTVSSSTTVYSADISFTNSSTMSSDKTAKSSNSRSSLDLAIQASSLRGHMSPPLSPRSKTPNFINISRHNSFSKSNRLPIFMPPAVMNDPSANSLTSPTSSSKISKTVSVKPRQRRFSFQSVSSRFSLGSSTLTFPTSINETNDPNSNSIDVDETALNKLCDIIPQADREVLSKYLHAAGGKDDLMAVGLYMKDYKNDKISC</sequence>
<gene>
    <name evidence="2" type="ORF">FWILDA_LOCUS3640</name>
</gene>